<name>A0A8T0R3Z6_PANVG</name>
<comment type="caution">
    <text evidence="2">The sequence shown here is derived from an EMBL/GenBank/DDBJ whole genome shotgun (WGS) entry which is preliminary data.</text>
</comment>
<evidence type="ECO:0000256" key="1">
    <source>
        <dbReference type="SAM" id="MobiDB-lite"/>
    </source>
</evidence>
<protein>
    <submittedName>
        <fullName evidence="2">Uncharacterized protein</fullName>
    </submittedName>
</protein>
<feature type="region of interest" description="Disordered" evidence="1">
    <location>
        <begin position="1"/>
        <end position="90"/>
    </location>
</feature>
<feature type="compositionally biased region" description="Basic residues" evidence="1">
    <location>
        <begin position="64"/>
        <end position="81"/>
    </location>
</feature>
<feature type="compositionally biased region" description="Low complexity" evidence="1">
    <location>
        <begin position="33"/>
        <end position="45"/>
    </location>
</feature>
<dbReference type="Proteomes" id="UP000823388">
    <property type="component" value="Chromosome 6N"/>
</dbReference>
<evidence type="ECO:0000313" key="2">
    <source>
        <dbReference type="EMBL" id="KAG2580347.1"/>
    </source>
</evidence>
<feature type="compositionally biased region" description="Low complexity" evidence="1">
    <location>
        <begin position="54"/>
        <end position="63"/>
    </location>
</feature>
<sequence>MRPTVACWEPAAAAAAPPARRPRGGRSGPSPPCAAARRCSWTPRSAPRRRAPSRRPAPGSTSTCRRRSPPRCRPPPRRRRSGSMNTAAGRPAVNQILVAEHKQQQQLPAPGAVLQLPGLMVPPVMAVEQPVKRGYHGILTVIREEESRLKEQTKAIRQMARLELCYS</sequence>
<keyword evidence="3" id="KW-1185">Reference proteome</keyword>
<dbReference type="AlphaFoldDB" id="A0A8T0R3Z6"/>
<proteinExistence type="predicted"/>
<dbReference type="EMBL" id="CM029048">
    <property type="protein sequence ID" value="KAG2580347.1"/>
    <property type="molecule type" value="Genomic_DNA"/>
</dbReference>
<evidence type="ECO:0000313" key="3">
    <source>
        <dbReference type="Proteomes" id="UP000823388"/>
    </source>
</evidence>
<gene>
    <name evidence="2" type="ORF">PVAP13_6NG335200</name>
</gene>
<reference evidence="2 3" key="1">
    <citation type="submission" date="2020-05" db="EMBL/GenBank/DDBJ databases">
        <title>WGS assembly of Panicum virgatum.</title>
        <authorList>
            <person name="Lovell J.T."/>
            <person name="Jenkins J."/>
            <person name="Shu S."/>
            <person name="Juenger T.E."/>
            <person name="Schmutz J."/>
        </authorList>
    </citation>
    <scope>NUCLEOTIDE SEQUENCE [LARGE SCALE GENOMIC DNA]</scope>
    <source>
        <strain evidence="3">cv. AP13</strain>
    </source>
</reference>
<organism evidence="2 3">
    <name type="scientific">Panicum virgatum</name>
    <name type="common">Blackwell switchgrass</name>
    <dbReference type="NCBI Taxonomy" id="38727"/>
    <lineage>
        <taxon>Eukaryota</taxon>
        <taxon>Viridiplantae</taxon>
        <taxon>Streptophyta</taxon>
        <taxon>Embryophyta</taxon>
        <taxon>Tracheophyta</taxon>
        <taxon>Spermatophyta</taxon>
        <taxon>Magnoliopsida</taxon>
        <taxon>Liliopsida</taxon>
        <taxon>Poales</taxon>
        <taxon>Poaceae</taxon>
        <taxon>PACMAD clade</taxon>
        <taxon>Panicoideae</taxon>
        <taxon>Panicodae</taxon>
        <taxon>Paniceae</taxon>
        <taxon>Panicinae</taxon>
        <taxon>Panicum</taxon>
        <taxon>Panicum sect. Hiantes</taxon>
    </lineage>
</organism>
<accession>A0A8T0R3Z6</accession>